<organism evidence="2 3">
    <name type="scientific">Dongia soli</name>
    <dbReference type="NCBI Taxonomy" id="600628"/>
    <lineage>
        <taxon>Bacteria</taxon>
        <taxon>Pseudomonadati</taxon>
        <taxon>Pseudomonadota</taxon>
        <taxon>Alphaproteobacteria</taxon>
        <taxon>Rhodospirillales</taxon>
        <taxon>Dongiaceae</taxon>
        <taxon>Dongia</taxon>
    </lineage>
</organism>
<gene>
    <name evidence="2" type="ORF">SMD27_11285</name>
</gene>
<evidence type="ECO:0000256" key="1">
    <source>
        <dbReference type="SAM" id="Phobius"/>
    </source>
</evidence>
<feature type="transmembrane region" description="Helical" evidence="1">
    <location>
        <begin position="127"/>
        <end position="155"/>
    </location>
</feature>
<keyword evidence="3" id="KW-1185">Reference proteome</keyword>
<reference evidence="2 3" key="1">
    <citation type="journal article" date="2016" name="Antonie Van Leeuwenhoek">
        <title>Dongia soli sp. nov., isolated from soil from Dokdo, Korea.</title>
        <authorList>
            <person name="Kim D.U."/>
            <person name="Lee H."/>
            <person name="Kim H."/>
            <person name="Kim S.G."/>
            <person name="Ka J.O."/>
        </authorList>
    </citation>
    <scope>NUCLEOTIDE SEQUENCE [LARGE SCALE GENOMIC DNA]</scope>
    <source>
        <strain evidence="2 3">D78</strain>
    </source>
</reference>
<feature type="transmembrane region" description="Helical" evidence="1">
    <location>
        <begin position="7"/>
        <end position="26"/>
    </location>
</feature>
<protein>
    <submittedName>
        <fullName evidence="2">Flagellar motor protein MotA</fullName>
    </submittedName>
</protein>
<keyword evidence="2" id="KW-0969">Cilium</keyword>
<accession>A0ABU5EDB4</accession>
<comment type="caution">
    <text evidence="2">The sequence shown here is derived from an EMBL/GenBank/DDBJ whole genome shotgun (WGS) entry which is preliminary data.</text>
</comment>
<proteinExistence type="predicted"/>
<dbReference type="EMBL" id="JAXCLW010000002">
    <property type="protein sequence ID" value="MDY0883428.1"/>
    <property type="molecule type" value="Genomic_DNA"/>
</dbReference>
<keyword evidence="1" id="KW-0472">Membrane</keyword>
<keyword evidence="1" id="KW-1133">Transmembrane helix</keyword>
<keyword evidence="1" id="KW-0812">Transmembrane</keyword>
<dbReference type="RefSeq" id="WP_320508464.1">
    <property type="nucleotide sequence ID" value="NZ_JAXCLW010000002.1"/>
</dbReference>
<evidence type="ECO:0000313" key="2">
    <source>
        <dbReference type="EMBL" id="MDY0883428.1"/>
    </source>
</evidence>
<keyword evidence="2" id="KW-0282">Flagellum</keyword>
<feature type="transmembrane region" description="Helical" evidence="1">
    <location>
        <begin position="38"/>
        <end position="59"/>
    </location>
</feature>
<dbReference type="Proteomes" id="UP001279642">
    <property type="component" value="Unassembled WGS sequence"/>
</dbReference>
<sequence>MSRPTRQLLWMVVGLIAAGGLVFLLWGKIVQAFWHNPALNSGILAVLLIGIVFIFWQVIRLNADISWLEAFVRGGHATSQEQPRLLAPLAAMIRERTGRLNMSATSLRSILDGLQARLDESHEISRYFISLLILLGLLGTFWGLLSTISAVAAAIRDLNLTATDPVAMFNDLKSALEGPLEGMGTAFSASLFGLSGSLLMGYLDLQAGQAQNRFYVDVEDWLSGMTRLTGGGALVESDQPIPAYIQALLEQTAESLENLQRTMARAEDTRMQSAHSFNALADQLVGLTDQLRHQQQLHGRLADAQSDIRQVLGKLVDVAQGGGLGLDNQSRAHLRNIDAQLSHVLQEVSHGRNQSVQELRSEIKVLARTIAAAAGMTGPDQRV</sequence>
<keyword evidence="2" id="KW-0966">Cell projection</keyword>
<name>A0ABU5EDB4_9PROT</name>
<evidence type="ECO:0000313" key="3">
    <source>
        <dbReference type="Proteomes" id="UP001279642"/>
    </source>
</evidence>